<name>A0ABR7WNP9_9SPHI</name>
<protein>
    <submittedName>
        <fullName evidence="2">Uncharacterized protein</fullName>
    </submittedName>
</protein>
<proteinExistence type="predicted"/>
<reference evidence="2 3" key="1">
    <citation type="submission" date="2020-09" db="EMBL/GenBank/DDBJ databases">
        <title>Novel species of Mucilaginibacter isolated from a glacier on the Tibetan Plateau.</title>
        <authorList>
            <person name="Liu Q."/>
            <person name="Xin Y.-H."/>
        </authorList>
    </citation>
    <scope>NUCLEOTIDE SEQUENCE [LARGE SCALE GENOMIC DNA]</scope>
    <source>
        <strain evidence="2 3">ZT4R22</strain>
    </source>
</reference>
<dbReference type="Proteomes" id="UP000606600">
    <property type="component" value="Unassembled WGS sequence"/>
</dbReference>
<gene>
    <name evidence="2" type="ORF">IDJ77_08255</name>
</gene>
<feature type="signal peptide" evidence="1">
    <location>
        <begin position="1"/>
        <end position="17"/>
    </location>
</feature>
<sequence>MKILALVLILATMKVHAPDDSLISMCKHGNNIKIEYIHSIESIYNVKSNVKGDTLTLNVYVSTSANLKSFEVPVPPKVRFLKYGKTVKEIAKLDECSSAKVLSGKEALDYLKKL</sequence>
<comment type="caution">
    <text evidence="2">The sequence shown here is derived from an EMBL/GenBank/DDBJ whole genome shotgun (WGS) entry which is preliminary data.</text>
</comment>
<evidence type="ECO:0000313" key="2">
    <source>
        <dbReference type="EMBL" id="MBD1363801.1"/>
    </source>
</evidence>
<evidence type="ECO:0000256" key="1">
    <source>
        <dbReference type="SAM" id="SignalP"/>
    </source>
</evidence>
<accession>A0ABR7WNP9</accession>
<dbReference type="EMBL" id="JACWMY010000003">
    <property type="protein sequence ID" value="MBD1363801.1"/>
    <property type="molecule type" value="Genomic_DNA"/>
</dbReference>
<feature type="chain" id="PRO_5045361134" evidence="1">
    <location>
        <begin position="18"/>
        <end position="114"/>
    </location>
</feature>
<organism evidence="2 3">
    <name type="scientific">Mucilaginibacter pankratovii</name>
    <dbReference type="NCBI Taxonomy" id="2772110"/>
    <lineage>
        <taxon>Bacteria</taxon>
        <taxon>Pseudomonadati</taxon>
        <taxon>Bacteroidota</taxon>
        <taxon>Sphingobacteriia</taxon>
        <taxon>Sphingobacteriales</taxon>
        <taxon>Sphingobacteriaceae</taxon>
        <taxon>Mucilaginibacter</taxon>
    </lineage>
</organism>
<dbReference type="RefSeq" id="WP_191188464.1">
    <property type="nucleotide sequence ID" value="NZ_JACWMY010000003.1"/>
</dbReference>
<keyword evidence="1" id="KW-0732">Signal</keyword>
<keyword evidence="3" id="KW-1185">Reference proteome</keyword>
<evidence type="ECO:0000313" key="3">
    <source>
        <dbReference type="Proteomes" id="UP000606600"/>
    </source>
</evidence>